<feature type="transmembrane region" description="Helical" evidence="1">
    <location>
        <begin position="68"/>
        <end position="90"/>
    </location>
</feature>
<feature type="transmembrane region" description="Helical" evidence="1">
    <location>
        <begin position="20"/>
        <end position="38"/>
    </location>
</feature>
<dbReference type="AlphaFoldDB" id="A0A6C0BZM1"/>
<dbReference type="EMBL" id="MN739304">
    <property type="protein sequence ID" value="QHS97787.1"/>
    <property type="molecule type" value="Genomic_DNA"/>
</dbReference>
<evidence type="ECO:0000256" key="1">
    <source>
        <dbReference type="SAM" id="Phobius"/>
    </source>
</evidence>
<sequence>MSSRPNRSALIFSLSENSYLVAFIYAAVTAAITTSLVVEYRLLNPFGTYIDSIEISEKTTTVKRITHILQTATVAFITTLFVLVILHLFFSFGDSMLGQRLVLD</sequence>
<accession>A0A6C0BZM1</accession>
<keyword evidence="1" id="KW-0812">Transmembrane</keyword>
<keyword evidence="1" id="KW-1133">Transmembrane helix</keyword>
<reference evidence="2" key="1">
    <citation type="journal article" date="2020" name="Nature">
        <title>Giant virus diversity and host interactions through global metagenomics.</title>
        <authorList>
            <person name="Schulz F."/>
            <person name="Roux S."/>
            <person name="Paez-Espino D."/>
            <person name="Jungbluth S."/>
            <person name="Walsh D.A."/>
            <person name="Denef V.J."/>
            <person name="McMahon K.D."/>
            <person name="Konstantinidis K.T."/>
            <person name="Eloe-Fadrosh E.A."/>
            <person name="Kyrpides N.C."/>
            <person name="Woyke T."/>
        </authorList>
    </citation>
    <scope>NUCLEOTIDE SEQUENCE</scope>
    <source>
        <strain evidence="2">GVMAG-M-3300020182-33</strain>
    </source>
</reference>
<name>A0A6C0BZM1_9ZZZZ</name>
<protein>
    <submittedName>
        <fullName evidence="2">Uncharacterized protein</fullName>
    </submittedName>
</protein>
<keyword evidence="1" id="KW-0472">Membrane</keyword>
<evidence type="ECO:0000313" key="2">
    <source>
        <dbReference type="EMBL" id="QHS97787.1"/>
    </source>
</evidence>
<organism evidence="2">
    <name type="scientific">viral metagenome</name>
    <dbReference type="NCBI Taxonomy" id="1070528"/>
    <lineage>
        <taxon>unclassified sequences</taxon>
        <taxon>metagenomes</taxon>
        <taxon>organismal metagenomes</taxon>
    </lineage>
</organism>
<proteinExistence type="predicted"/>